<evidence type="ECO:0000313" key="6">
    <source>
        <dbReference type="Proteomes" id="UP000184139"/>
    </source>
</evidence>
<evidence type="ECO:0000256" key="4">
    <source>
        <dbReference type="SAM" id="Phobius"/>
    </source>
</evidence>
<sequence>MLSTCLWAINPIQTQAVTYIVQRMASMAAMFFIISIYHYVLARQTQVNRQTILHLILCVIFFLLALGCKENAVTLIPTLLLLELCFFKRNDRAAKIILAILVGATIFFFLAAFYYAIDRNLLQSFSEPIGSRPFSVKERLLTQPAILLLYLSLLFYPSPARLSIDHSFPLSTSLFQPWTTLPSILIVLILIVFAIIRFRKNPLLSFAILFFFINHIIESTIIPLELIFEHRNYLPSFFLFLPVAAGIRYLLNWSASSMRLVHAAIIVVVPLLLIMLGLATYTRNSAWASEESLWADALTKAPNNARPFAKLGEIYGWQKEKTPENLHTAVILLRKALERESPRTSFEAAIIGNIGKVYMNYGLLDQAVHYFQESVQQNPNFTTSRFDLAQVLTLQGNFTEALEQINLLIEENDQQGRFYNLRAMILLWLNRPDEAAHSAQQAMPRAFVNKQRYFYNIGVALSKAGHLDQGLWFLKRASQTFPQDRRILCSLIENRLLVGDRQGARQYSLQLLSGHGIVSLVSFLEQARTDYAAVPINVDLIKPVIVQTAMDTITDLNRYNSDNQHDPAQ</sequence>
<dbReference type="InterPro" id="IPR019734">
    <property type="entry name" value="TPR_rpt"/>
</dbReference>
<feature type="transmembrane region" description="Helical" evidence="4">
    <location>
        <begin position="96"/>
        <end position="117"/>
    </location>
</feature>
<dbReference type="Gene3D" id="1.25.40.10">
    <property type="entry name" value="Tetratricopeptide repeat domain"/>
    <property type="match status" value="1"/>
</dbReference>
<feature type="transmembrane region" description="Helical" evidence="4">
    <location>
        <begin position="203"/>
        <end position="227"/>
    </location>
</feature>
<protein>
    <submittedName>
        <fullName evidence="5">Tetratricopeptide repeat-containing protein</fullName>
    </submittedName>
</protein>
<feature type="transmembrane region" description="Helical" evidence="4">
    <location>
        <begin position="20"/>
        <end position="40"/>
    </location>
</feature>
<dbReference type="SUPFAM" id="SSF48452">
    <property type="entry name" value="TPR-like"/>
    <property type="match status" value="1"/>
</dbReference>
<feature type="transmembrane region" description="Helical" evidence="4">
    <location>
        <begin position="178"/>
        <end position="196"/>
    </location>
</feature>
<feature type="transmembrane region" description="Helical" evidence="4">
    <location>
        <begin position="52"/>
        <end position="76"/>
    </location>
</feature>
<dbReference type="PROSITE" id="PS50005">
    <property type="entry name" value="TPR"/>
    <property type="match status" value="1"/>
</dbReference>
<accession>A0A1M5YTE0</accession>
<evidence type="ECO:0000313" key="5">
    <source>
        <dbReference type="EMBL" id="SHI15209.1"/>
    </source>
</evidence>
<dbReference type="InterPro" id="IPR052346">
    <property type="entry name" value="O-mannosyl-transferase_TMTC"/>
</dbReference>
<evidence type="ECO:0000256" key="2">
    <source>
        <dbReference type="ARBA" id="ARBA00022803"/>
    </source>
</evidence>
<dbReference type="SMART" id="SM00028">
    <property type="entry name" value="TPR"/>
    <property type="match status" value="4"/>
</dbReference>
<dbReference type="Proteomes" id="UP000184139">
    <property type="component" value="Unassembled WGS sequence"/>
</dbReference>
<reference evidence="5 6" key="1">
    <citation type="submission" date="2016-11" db="EMBL/GenBank/DDBJ databases">
        <authorList>
            <person name="Jaros S."/>
            <person name="Januszkiewicz K."/>
            <person name="Wedrychowicz H."/>
        </authorList>
    </citation>
    <scope>NUCLEOTIDE SEQUENCE [LARGE SCALE GENOMIC DNA]</scope>
    <source>
        <strain evidence="5 6">DSM 9705</strain>
    </source>
</reference>
<keyword evidence="6" id="KW-1185">Reference proteome</keyword>
<keyword evidence="4" id="KW-0812">Transmembrane</keyword>
<dbReference type="PANTHER" id="PTHR44227:SF3">
    <property type="entry name" value="PROTEIN O-MANNOSYL-TRANSFERASE TMTC4"/>
    <property type="match status" value="1"/>
</dbReference>
<gene>
    <name evidence="5" type="ORF">SAMN02745124_04419</name>
</gene>
<organism evidence="5 6">
    <name type="scientific">Desulfofustis glycolicus DSM 9705</name>
    <dbReference type="NCBI Taxonomy" id="1121409"/>
    <lineage>
        <taxon>Bacteria</taxon>
        <taxon>Pseudomonadati</taxon>
        <taxon>Thermodesulfobacteriota</taxon>
        <taxon>Desulfobulbia</taxon>
        <taxon>Desulfobulbales</taxon>
        <taxon>Desulfocapsaceae</taxon>
        <taxon>Desulfofustis</taxon>
    </lineage>
</organism>
<evidence type="ECO:0000256" key="1">
    <source>
        <dbReference type="ARBA" id="ARBA00022737"/>
    </source>
</evidence>
<dbReference type="Pfam" id="PF14559">
    <property type="entry name" value="TPR_19"/>
    <property type="match status" value="1"/>
</dbReference>
<dbReference type="InterPro" id="IPR011990">
    <property type="entry name" value="TPR-like_helical_dom_sf"/>
</dbReference>
<keyword evidence="4" id="KW-1133">Transmembrane helix</keyword>
<dbReference type="STRING" id="1121409.SAMN02745124_04419"/>
<keyword evidence="1" id="KW-0677">Repeat</keyword>
<feature type="transmembrane region" description="Helical" evidence="4">
    <location>
        <begin position="263"/>
        <end position="281"/>
    </location>
</feature>
<proteinExistence type="predicted"/>
<name>A0A1M5YTE0_9BACT</name>
<dbReference type="EMBL" id="FQXS01000058">
    <property type="protein sequence ID" value="SHI15209.1"/>
    <property type="molecule type" value="Genomic_DNA"/>
</dbReference>
<feature type="repeat" description="TPR" evidence="3">
    <location>
        <begin position="348"/>
        <end position="381"/>
    </location>
</feature>
<dbReference type="PANTHER" id="PTHR44227">
    <property type="match status" value="1"/>
</dbReference>
<keyword evidence="2 3" id="KW-0802">TPR repeat</keyword>
<evidence type="ECO:0000256" key="3">
    <source>
        <dbReference type="PROSITE-ProRule" id="PRU00339"/>
    </source>
</evidence>
<keyword evidence="4" id="KW-0472">Membrane</keyword>
<feature type="transmembrane region" description="Helical" evidence="4">
    <location>
        <begin position="140"/>
        <end position="158"/>
    </location>
</feature>
<dbReference type="AlphaFoldDB" id="A0A1M5YTE0"/>
<feature type="transmembrane region" description="Helical" evidence="4">
    <location>
        <begin position="233"/>
        <end position="251"/>
    </location>
</feature>